<evidence type="ECO:0000256" key="5">
    <source>
        <dbReference type="ARBA" id="ARBA00022679"/>
    </source>
</evidence>
<feature type="transmembrane region" description="Helical" evidence="11">
    <location>
        <begin position="727"/>
        <end position="748"/>
    </location>
</feature>
<comment type="subcellular location">
    <subcellularLocation>
        <location evidence="1">Endoplasmic reticulum membrane</location>
        <topology evidence="1">Multi-pass membrane protein</topology>
    </subcellularLocation>
</comment>
<keyword evidence="6 11" id="KW-0812">Transmembrane</keyword>
<dbReference type="SUPFAM" id="SSF53649">
    <property type="entry name" value="Alkaline phosphatase-like"/>
    <property type="match status" value="1"/>
</dbReference>
<comment type="pathway">
    <text evidence="2">Glycolipid biosynthesis; glycosylphosphatidylinositol-anchor biosynthesis.</text>
</comment>
<reference evidence="12" key="1">
    <citation type="journal article" date="2020" name="Stud. Mycol.">
        <title>101 Dothideomycetes genomes: a test case for predicting lifestyles and emergence of pathogens.</title>
        <authorList>
            <person name="Haridas S."/>
            <person name="Albert R."/>
            <person name="Binder M."/>
            <person name="Bloem J."/>
            <person name="Labutti K."/>
            <person name="Salamov A."/>
            <person name="Andreopoulos B."/>
            <person name="Baker S."/>
            <person name="Barry K."/>
            <person name="Bills G."/>
            <person name="Bluhm B."/>
            <person name="Cannon C."/>
            <person name="Castanera R."/>
            <person name="Culley D."/>
            <person name="Daum C."/>
            <person name="Ezra D."/>
            <person name="Gonzalez J."/>
            <person name="Henrissat B."/>
            <person name="Kuo A."/>
            <person name="Liang C."/>
            <person name="Lipzen A."/>
            <person name="Lutzoni F."/>
            <person name="Magnuson J."/>
            <person name="Mondo S."/>
            <person name="Nolan M."/>
            <person name="Ohm R."/>
            <person name="Pangilinan J."/>
            <person name="Park H.-J."/>
            <person name="Ramirez L."/>
            <person name="Alfaro M."/>
            <person name="Sun H."/>
            <person name="Tritt A."/>
            <person name="Yoshinaga Y."/>
            <person name="Zwiers L.-H."/>
            <person name="Turgeon B."/>
            <person name="Goodwin S."/>
            <person name="Spatafora J."/>
            <person name="Crous P."/>
            <person name="Grigoriev I."/>
        </authorList>
    </citation>
    <scope>NUCLEOTIDE SEQUENCE</scope>
    <source>
        <strain evidence="12">CBS 133067</strain>
    </source>
</reference>
<dbReference type="InterPro" id="IPR002591">
    <property type="entry name" value="Phosphodiest/P_Trfase"/>
</dbReference>
<keyword evidence="9 11" id="KW-0472">Membrane</keyword>
<keyword evidence="5" id="KW-0808">Transferase</keyword>
<evidence type="ECO:0000256" key="1">
    <source>
        <dbReference type="ARBA" id="ARBA00004477"/>
    </source>
</evidence>
<dbReference type="InterPro" id="IPR039524">
    <property type="entry name" value="PIGO/GPI13"/>
</dbReference>
<feature type="transmembrane region" description="Helical" evidence="11">
    <location>
        <begin position="567"/>
        <end position="585"/>
    </location>
</feature>
<feature type="transmembrane region" description="Helical" evidence="11">
    <location>
        <begin position="1000"/>
        <end position="1026"/>
    </location>
</feature>
<evidence type="ECO:0000256" key="4">
    <source>
        <dbReference type="ARBA" id="ARBA00022502"/>
    </source>
</evidence>
<evidence type="ECO:0000256" key="7">
    <source>
        <dbReference type="ARBA" id="ARBA00022824"/>
    </source>
</evidence>
<dbReference type="AlphaFoldDB" id="A0A9P4M4A5"/>
<feature type="transmembrane region" description="Helical" evidence="11">
    <location>
        <begin position="597"/>
        <end position="614"/>
    </location>
</feature>
<feature type="transmembrane region" description="Helical" evidence="11">
    <location>
        <begin position="500"/>
        <end position="523"/>
    </location>
</feature>
<evidence type="ECO:0000256" key="11">
    <source>
        <dbReference type="SAM" id="Phobius"/>
    </source>
</evidence>
<dbReference type="InterPro" id="IPR037675">
    <property type="entry name" value="PIG-O_N"/>
</dbReference>
<sequence length="1036" mass="113646">MDDGVQTEYTGIAAEFAKARAERDKEEAKGLRDSSVNAKAFNKQKEIEFSASHALLIAFFCLLLFLQLLGVYLFASGFLLTRLVLDHKSKCDVPPVPLDQSTSLSTSEHGCWHPKTFDRAVIILIDALRYDFTVPYLSSDPHHYHNTLKILHEISVQQPNNAFLLPFIADPPTTTLQRLKALTTGTLPTFIDAGSNFAGTAIDEDNLIAQLLNASKTVVHLGDDTWHSLFPGYFDANLTKPYDSFNVWDLHTVDNGVSKHIFPLLDPKNSSKWDVIIGHYLGVDHAGHRYGPDHPAMTAKLEQMDDVFRRLIATVDDDTLLVILGDHGMDSKGDHGGESDDEVEAALWMYSKKGIFGRSDPSFVEPPRTAKERPVAQIDLVPTLALLLGLPIPFNNLGKPIEEAFIGSSGKNYENVARVHRLAAAQIHRYMNEYKQVRGLDSGAFGGADSMWDKATSTWATLGSLKSVVSKPWTDIAKEFGEYQRQTLQTCRDLWARFDLISMLHGVEILLASLIALIVYGCAIDGDTTELSPLLVARGFIGTAAGAAVGSALAFSVSTLPAIHTTVYCTAVGGLIGIGSAYWYARRRLTVPLPKSLWSWTAVTLTLLLSIGFASNSYTIWEDQTLLVFVATFGILMLASSIGQQSLTNRALGCYHSVLFIILTRAASFSRLCREEQMPHCRSSYYASASSSTSAVWTLLIPFALSFLLPSIVKSYYDTTQSYQGSAVLWIGSAFRIGLVLTAMFWSLDAADDNDWLDMNKDTLKTIKTFVAQTVLAIAFAAGHSLFGYASPFLNIRTNSSDDSNPTDEAIASDSGSSAISIQGYNNVHGTRYFILLTIWGLGIILLQKPLGGGVIGILVWQILCLLEIIAANPSLRSTAVGPIVLALLGSYHFFKTGHAATFSSIQWDTAFIPLKTVRYPWSPIVIVLNSLGAQILCAIAVPLTQLWKVPPRKQGLMGSVTRAMTQHFLFYAVIGLATTLWAGHLRRHLMLYRVFMPRFLMATVVGAVVQVVGIFVGIGGLRWTFLSVGEVFGWT</sequence>
<proteinExistence type="inferred from homology"/>
<dbReference type="InterPro" id="IPR017850">
    <property type="entry name" value="Alkaline_phosphatase_core_sf"/>
</dbReference>
<dbReference type="PANTHER" id="PTHR23071:SF1">
    <property type="entry name" value="GPI ETHANOLAMINE PHOSPHATE TRANSFERASE 3"/>
    <property type="match status" value="1"/>
</dbReference>
<evidence type="ECO:0000256" key="2">
    <source>
        <dbReference type="ARBA" id="ARBA00004687"/>
    </source>
</evidence>
<keyword evidence="8 11" id="KW-1133">Transmembrane helix</keyword>
<comment type="similarity">
    <text evidence="3">Belongs to the PIGG/PIGN/PIGO family. PIGO subfamily.</text>
</comment>
<dbReference type="GO" id="GO:0051377">
    <property type="term" value="F:mannose-ethanolamine phosphotransferase activity"/>
    <property type="evidence" value="ECO:0007669"/>
    <property type="project" value="InterPro"/>
</dbReference>
<keyword evidence="7" id="KW-0256">Endoplasmic reticulum</keyword>
<feature type="transmembrane region" description="Helical" evidence="11">
    <location>
        <begin position="925"/>
        <end position="948"/>
    </location>
</feature>
<protein>
    <recommendedName>
        <fullName evidence="14">GPI ethanolamine phosphate transferase 3</fullName>
    </recommendedName>
</protein>
<accession>A0A9P4M4A5</accession>
<evidence type="ECO:0000256" key="10">
    <source>
        <dbReference type="ARBA" id="ARBA00023180"/>
    </source>
</evidence>
<dbReference type="Gene3D" id="3.40.720.10">
    <property type="entry name" value="Alkaline Phosphatase, subunit A"/>
    <property type="match status" value="1"/>
</dbReference>
<feature type="transmembrane region" description="Helical" evidence="11">
    <location>
        <begin position="685"/>
        <end position="707"/>
    </location>
</feature>
<feature type="transmembrane region" description="Helical" evidence="11">
    <location>
        <begin position="535"/>
        <end position="555"/>
    </location>
</feature>
<evidence type="ECO:0008006" key="14">
    <source>
        <dbReference type="Google" id="ProtNLM"/>
    </source>
</evidence>
<gene>
    <name evidence="12" type="ORF">NA57DRAFT_41610</name>
</gene>
<keyword evidence="4" id="KW-0337">GPI-anchor biosynthesis</keyword>
<evidence type="ECO:0000256" key="6">
    <source>
        <dbReference type="ARBA" id="ARBA00022692"/>
    </source>
</evidence>
<name>A0A9P4M4A5_9PEZI</name>
<dbReference type="GO" id="GO:0006506">
    <property type="term" value="P:GPI anchor biosynthetic process"/>
    <property type="evidence" value="ECO:0007669"/>
    <property type="project" value="UniProtKB-KW"/>
</dbReference>
<dbReference type="OrthoDB" id="272139at2759"/>
<feature type="transmembrane region" description="Helical" evidence="11">
    <location>
        <begin position="968"/>
        <end position="988"/>
    </location>
</feature>
<evidence type="ECO:0000256" key="9">
    <source>
        <dbReference type="ARBA" id="ARBA00023136"/>
    </source>
</evidence>
<evidence type="ECO:0000313" key="13">
    <source>
        <dbReference type="Proteomes" id="UP000799772"/>
    </source>
</evidence>
<feature type="transmembrane region" description="Helical" evidence="11">
    <location>
        <begin position="878"/>
        <end position="895"/>
    </location>
</feature>
<dbReference type="PANTHER" id="PTHR23071">
    <property type="entry name" value="PHOSPHATIDYLINOSITOL GLYCAN"/>
    <property type="match status" value="1"/>
</dbReference>
<comment type="caution">
    <text evidence="12">The sequence shown here is derived from an EMBL/GenBank/DDBJ whole genome shotgun (WGS) entry which is preliminary data.</text>
</comment>
<feature type="transmembrane region" description="Helical" evidence="11">
    <location>
        <begin position="769"/>
        <end position="790"/>
    </location>
</feature>
<feature type="transmembrane region" description="Helical" evidence="11">
    <location>
        <begin position="54"/>
        <end position="80"/>
    </location>
</feature>
<evidence type="ECO:0000256" key="8">
    <source>
        <dbReference type="ARBA" id="ARBA00022989"/>
    </source>
</evidence>
<dbReference type="Proteomes" id="UP000799772">
    <property type="component" value="Unassembled WGS sequence"/>
</dbReference>
<dbReference type="EMBL" id="ML978128">
    <property type="protein sequence ID" value="KAF2097511.1"/>
    <property type="molecule type" value="Genomic_DNA"/>
</dbReference>
<keyword evidence="10" id="KW-0325">Glycoprotein</keyword>
<dbReference type="CDD" id="cd16023">
    <property type="entry name" value="GPI_EPT_3"/>
    <property type="match status" value="1"/>
</dbReference>
<feature type="transmembrane region" description="Helical" evidence="11">
    <location>
        <begin position="626"/>
        <end position="643"/>
    </location>
</feature>
<dbReference type="GO" id="GO:0005789">
    <property type="term" value="C:endoplasmic reticulum membrane"/>
    <property type="evidence" value="ECO:0007669"/>
    <property type="project" value="UniProtKB-SubCell"/>
</dbReference>
<evidence type="ECO:0000256" key="3">
    <source>
        <dbReference type="ARBA" id="ARBA00008695"/>
    </source>
</evidence>
<organism evidence="12 13">
    <name type="scientific">Rhizodiscina lignyota</name>
    <dbReference type="NCBI Taxonomy" id="1504668"/>
    <lineage>
        <taxon>Eukaryota</taxon>
        <taxon>Fungi</taxon>
        <taxon>Dikarya</taxon>
        <taxon>Ascomycota</taxon>
        <taxon>Pezizomycotina</taxon>
        <taxon>Dothideomycetes</taxon>
        <taxon>Pleosporomycetidae</taxon>
        <taxon>Aulographales</taxon>
        <taxon>Rhizodiscinaceae</taxon>
        <taxon>Rhizodiscina</taxon>
    </lineage>
</organism>
<keyword evidence="13" id="KW-1185">Reference proteome</keyword>
<dbReference type="Pfam" id="PF01663">
    <property type="entry name" value="Phosphodiest"/>
    <property type="match status" value="1"/>
</dbReference>
<evidence type="ECO:0000313" key="12">
    <source>
        <dbReference type="EMBL" id="KAF2097511.1"/>
    </source>
</evidence>
<feature type="transmembrane region" description="Helical" evidence="11">
    <location>
        <begin position="655"/>
        <end position="673"/>
    </location>
</feature>